<evidence type="ECO:0000256" key="3">
    <source>
        <dbReference type="ARBA" id="ARBA00023136"/>
    </source>
</evidence>
<comment type="caution">
    <text evidence="6">The sequence shown here is derived from an EMBL/GenBank/DDBJ whole genome shotgun (WGS) entry which is preliminary data.</text>
</comment>
<dbReference type="Gene3D" id="3.40.710.10">
    <property type="entry name" value="DD-peptidase/beta-lactamase superfamily"/>
    <property type="match status" value="1"/>
</dbReference>
<dbReference type="EMBL" id="VIRV01000001">
    <property type="protein sequence ID" value="MBY0757815.1"/>
    <property type="molecule type" value="Genomic_DNA"/>
</dbReference>
<dbReference type="PANTHER" id="PTHR30627:SF1">
    <property type="entry name" value="PEPTIDOGLYCAN D,D-TRANSPEPTIDASE FTSI"/>
    <property type="match status" value="1"/>
</dbReference>
<name>A0ABS7L460_9FIRM</name>
<comment type="similarity">
    <text evidence="2">Belongs to the transpeptidase family.</text>
</comment>
<protein>
    <submittedName>
        <fullName evidence="6">Penicillin-binding protein 2</fullName>
    </submittedName>
</protein>
<dbReference type="Proteomes" id="UP000779049">
    <property type="component" value="Unassembled WGS sequence"/>
</dbReference>
<accession>A0ABS7L460</accession>
<keyword evidence="3" id="KW-0472">Membrane</keyword>
<dbReference type="Pfam" id="PF00905">
    <property type="entry name" value="Transpeptidase"/>
    <property type="match status" value="1"/>
</dbReference>
<dbReference type="InterPro" id="IPR050515">
    <property type="entry name" value="Beta-lactam/transpept"/>
</dbReference>
<evidence type="ECO:0000259" key="4">
    <source>
        <dbReference type="Pfam" id="PF00905"/>
    </source>
</evidence>
<dbReference type="InterPro" id="IPR001460">
    <property type="entry name" value="PCN-bd_Tpept"/>
</dbReference>
<gene>
    <name evidence="6" type="ORF">FLB61_01645</name>
</gene>
<sequence length="621" mass="68701">MAKRKRKGRYQNLYRKFPKKMQIKLVGVFAAIILAFVFFVGRAAFINIVNGKEYKKQVMSQIRNTGQTIPFKRGDILDTNGTKIATSERTYNVVLDVKGLLETKKQYKNQMIDATVDALCEAFGLEETQLREQIQEEKENRYLTLIKNAGYEEGQAFKKLENENKMIGAVTLEDTYVRKYPYSTLASDVIGYTSSGNVGTIGLEAYYNEELNGTDGRKTGYLNSDSDSENVIQNAVDGNNIVTTIDVNLQAIVEKHIKELNDRLKDNAYEGEGTKNTAVIMMDPNTGAILAEASYPNFDLNNPRDLSQYYTNEELEAMSKEEKLDAMNALWRNFCISDTFEPGSTMKPFTMAAGFETGKLTGNETFVCGGSYKYDGVPQPVACIATSGHGTQTLKQVLENSCNVGMMEIAEKLGAEDFSRYQHIFGFGEYTGIDLPGEGDTSSLLYSPENMKPIDLGTNSFGQNFNVTMTQLAAGFCSLINGGNYYEPYVVKEIQDANGDVVYTKTPVLAKKTISKETGEILKDYMLGVVEEGSGKSAQVAGYAIGGKTGTAEKHPRSEGKNLNSFIGYAPQENPEIMIYVVVDEPNLEQQAASYLATGLAADIMKEAFPYLNITKTEQTQ</sequence>
<evidence type="ECO:0000313" key="6">
    <source>
        <dbReference type="EMBL" id="MBY0757815.1"/>
    </source>
</evidence>
<dbReference type="Pfam" id="PF03717">
    <property type="entry name" value="PBP_dimer"/>
    <property type="match status" value="1"/>
</dbReference>
<dbReference type="SUPFAM" id="SSF56519">
    <property type="entry name" value="Penicillin binding protein dimerisation domain"/>
    <property type="match status" value="1"/>
</dbReference>
<evidence type="ECO:0000256" key="2">
    <source>
        <dbReference type="ARBA" id="ARBA00007171"/>
    </source>
</evidence>
<dbReference type="PANTHER" id="PTHR30627">
    <property type="entry name" value="PEPTIDOGLYCAN D,D-TRANSPEPTIDASE"/>
    <property type="match status" value="1"/>
</dbReference>
<keyword evidence="7" id="KW-1185">Reference proteome</keyword>
<comment type="subcellular location">
    <subcellularLocation>
        <location evidence="1">Membrane</location>
    </subcellularLocation>
</comment>
<proteinExistence type="inferred from homology"/>
<dbReference type="RefSeq" id="WP_087200164.1">
    <property type="nucleotide sequence ID" value="NZ_CP173660.1"/>
</dbReference>
<evidence type="ECO:0000259" key="5">
    <source>
        <dbReference type="Pfam" id="PF03717"/>
    </source>
</evidence>
<dbReference type="InterPro" id="IPR036138">
    <property type="entry name" value="PBP_dimer_sf"/>
</dbReference>
<organism evidence="6 7">
    <name type="scientific">Sellimonas caecigallum</name>
    <dbReference type="NCBI Taxonomy" id="2592333"/>
    <lineage>
        <taxon>Bacteria</taxon>
        <taxon>Bacillati</taxon>
        <taxon>Bacillota</taxon>
        <taxon>Clostridia</taxon>
        <taxon>Lachnospirales</taxon>
        <taxon>Lachnospiraceae</taxon>
        <taxon>Sellimonas</taxon>
    </lineage>
</organism>
<feature type="domain" description="Penicillin-binding protein dimerisation" evidence="5">
    <location>
        <begin position="69"/>
        <end position="225"/>
    </location>
</feature>
<feature type="domain" description="Penicillin-binding protein transpeptidase" evidence="4">
    <location>
        <begin position="278"/>
        <end position="606"/>
    </location>
</feature>
<evidence type="ECO:0000313" key="7">
    <source>
        <dbReference type="Proteomes" id="UP000779049"/>
    </source>
</evidence>
<dbReference type="Gene3D" id="3.90.1310.10">
    <property type="entry name" value="Penicillin-binding protein 2a (Domain 2)"/>
    <property type="match status" value="1"/>
</dbReference>
<reference evidence="6 7" key="1">
    <citation type="journal article" date="2020" name="New Microbes New Infect">
        <title>Sellimonas caecigallum sp. nov., description and genome sequence of a new member of the Sellimonas genus isolated from the cecum of feral chicken.</title>
        <authorList>
            <person name="Wongkuna S."/>
            <person name="Ghimire S."/>
            <person name="Antony L."/>
            <person name="Chankhamhaengdecha S."/>
            <person name="Janvilisri T."/>
            <person name="Scaria J."/>
        </authorList>
    </citation>
    <scope>NUCLEOTIDE SEQUENCE [LARGE SCALE GENOMIC DNA]</scope>
    <source>
        <strain evidence="6 7">SW451</strain>
    </source>
</reference>
<dbReference type="SUPFAM" id="SSF56601">
    <property type="entry name" value="beta-lactamase/transpeptidase-like"/>
    <property type="match status" value="1"/>
</dbReference>
<evidence type="ECO:0000256" key="1">
    <source>
        <dbReference type="ARBA" id="ARBA00004370"/>
    </source>
</evidence>
<dbReference type="InterPro" id="IPR005311">
    <property type="entry name" value="PBP_dimer"/>
</dbReference>
<dbReference type="InterPro" id="IPR012338">
    <property type="entry name" value="Beta-lactam/transpept-like"/>
</dbReference>